<organism evidence="2">
    <name type="scientific">uncultured Frankineae bacterium</name>
    <dbReference type="NCBI Taxonomy" id="437475"/>
    <lineage>
        <taxon>Bacteria</taxon>
        <taxon>Bacillati</taxon>
        <taxon>Actinomycetota</taxon>
        <taxon>Actinomycetes</taxon>
        <taxon>Frankiales</taxon>
        <taxon>environmental samples</taxon>
    </lineage>
</organism>
<feature type="compositionally biased region" description="Basic and acidic residues" evidence="1">
    <location>
        <begin position="35"/>
        <end position="46"/>
    </location>
</feature>
<gene>
    <name evidence="2" type="ORF">AVDCRST_MAG07-3422</name>
</gene>
<feature type="compositionally biased region" description="Low complexity" evidence="1">
    <location>
        <begin position="15"/>
        <end position="31"/>
    </location>
</feature>
<name>A0A6J4MGB1_9ACTN</name>
<protein>
    <submittedName>
        <fullName evidence="2">Uncharacterized protein</fullName>
    </submittedName>
</protein>
<feature type="non-terminal residue" evidence="2">
    <location>
        <position position="46"/>
    </location>
</feature>
<feature type="region of interest" description="Disordered" evidence="1">
    <location>
        <begin position="1"/>
        <end position="46"/>
    </location>
</feature>
<feature type="non-terminal residue" evidence="2">
    <location>
        <position position="1"/>
    </location>
</feature>
<evidence type="ECO:0000313" key="2">
    <source>
        <dbReference type="EMBL" id="CAA9357158.1"/>
    </source>
</evidence>
<reference evidence="2" key="1">
    <citation type="submission" date="2020-02" db="EMBL/GenBank/DDBJ databases">
        <authorList>
            <person name="Meier V. D."/>
        </authorList>
    </citation>
    <scope>NUCLEOTIDE SEQUENCE</scope>
    <source>
        <strain evidence="2">AVDCRST_MAG07</strain>
    </source>
</reference>
<dbReference type="EMBL" id="CADCUB010000165">
    <property type="protein sequence ID" value="CAA9357158.1"/>
    <property type="molecule type" value="Genomic_DNA"/>
</dbReference>
<proteinExistence type="predicted"/>
<dbReference type="AlphaFoldDB" id="A0A6J4MGB1"/>
<sequence>CSSLTAKGPWPRPPTSARRPCTTRPRPTRCAWLRRTREDQALPRGP</sequence>
<accession>A0A6J4MGB1</accession>
<evidence type="ECO:0000256" key="1">
    <source>
        <dbReference type="SAM" id="MobiDB-lite"/>
    </source>
</evidence>